<reference evidence="8" key="1">
    <citation type="submission" date="2013-02" db="EMBL/GenBank/DDBJ databases">
        <authorList>
            <person name="Cross G.A.M."/>
            <person name="Kim H.-S."/>
            <person name="Wickstead B."/>
        </authorList>
    </citation>
    <scope>NUCLEOTIDE SEQUENCE</scope>
    <source>
        <strain evidence="8">Lister 427</strain>
    </source>
</reference>
<keyword evidence="3" id="KW-0336">GPI-anchor</keyword>
<dbReference type="GO" id="GO:0098552">
    <property type="term" value="C:side of membrane"/>
    <property type="evidence" value="ECO:0007669"/>
    <property type="project" value="UniProtKB-KW"/>
</dbReference>
<dbReference type="AlphaFoldDB" id="M4SWH5"/>
<evidence type="ECO:0000256" key="4">
    <source>
        <dbReference type="ARBA" id="ARBA00023136"/>
    </source>
</evidence>
<dbReference type="Gene3D" id="1.10.470.10">
    <property type="entry name" value="Variant Surface Glycoprotein, subunit A, domain 2"/>
    <property type="match status" value="1"/>
</dbReference>
<feature type="domain" description="Trypanosome variant surface glycoprotein A-type N-terminal" evidence="7">
    <location>
        <begin position="90"/>
        <end position="454"/>
    </location>
</feature>
<reference evidence="8" key="2">
    <citation type="journal article" date="2014" name="Mol. Biochem. Parasitol.">
        <title>Capturing the variant surface glycoprotein repertoire (the VSGnome) of Trypanosoma brucei Lister 427.</title>
        <authorList>
            <person name="Cross G.A."/>
            <person name="Kim H.S."/>
            <person name="Wickstead B."/>
        </authorList>
    </citation>
    <scope>NUCLEOTIDE SEQUENCE</scope>
    <source>
        <strain evidence="8">Lister 427</strain>
    </source>
</reference>
<dbReference type="GO" id="GO:0005886">
    <property type="term" value="C:plasma membrane"/>
    <property type="evidence" value="ECO:0007669"/>
    <property type="project" value="UniProtKB-SubCell"/>
</dbReference>
<evidence type="ECO:0000259" key="7">
    <source>
        <dbReference type="Pfam" id="PF00913"/>
    </source>
</evidence>
<keyword evidence="5" id="KW-0325">Glycoprotein</keyword>
<evidence type="ECO:0000256" key="6">
    <source>
        <dbReference type="ARBA" id="ARBA00023288"/>
    </source>
</evidence>
<comment type="subcellular location">
    <subcellularLocation>
        <location evidence="1">Cell membrane</location>
        <topology evidence="1">Lipid-anchor</topology>
        <topology evidence="1">GPI-anchor</topology>
    </subcellularLocation>
</comment>
<accession>M4SWH5</accession>
<evidence type="ECO:0000256" key="1">
    <source>
        <dbReference type="ARBA" id="ARBA00004609"/>
    </source>
</evidence>
<keyword evidence="4" id="KW-0472">Membrane</keyword>
<evidence type="ECO:0000313" key="8">
    <source>
        <dbReference type="EMBL" id="AGH59092.1"/>
    </source>
</evidence>
<evidence type="ECO:0000256" key="2">
    <source>
        <dbReference type="ARBA" id="ARBA00022475"/>
    </source>
</evidence>
<keyword evidence="6" id="KW-0449">Lipoprotein</keyword>
<sequence>LPVQSGAEAATATTKVETQNIRTRPATFLVIVESSKIKSSHQITYKHAVLIPFDKTSQATDYFHATSICNETKSQRPARTDVRKIIIALLLVLKIRSKRVDGSAHFGLLYVTWQSLCELSKKLDTICGDALDIMEATFTDVQAMHKAEPRLVFYCAKNIEAKDLKKSKILKGYIVKRLAGSLQHLKTTDPAKLISRTASSAYIKGRLDEKIHLLAQSNESKTNACLVTTGSSIAAVSADQIGTENCKRKLSPITKNQHERTKVTTTGFTGLRTHNSAGKTNGHQGTSRANCKLLEAENTQGYMSSAAAASKVEHAALYIEVPTTDAAINLKDMTTATAVTTSAKPIWTPAFAAIAGMPKRDTSHYKNDTTKIKYNNEGGKIAAMILTGKTVATETEESSKIQKLFGDNQQSEIANLLAKVDDTDVPVGAAGLKEPTKLGAIADTETLAALQSHYIL</sequence>
<evidence type="ECO:0000256" key="3">
    <source>
        <dbReference type="ARBA" id="ARBA00022622"/>
    </source>
</evidence>
<feature type="non-terminal residue" evidence="8">
    <location>
        <position position="1"/>
    </location>
</feature>
<dbReference type="SUPFAM" id="SSF58087">
    <property type="entry name" value="Variant surface glycoprotein (N-terminal domain)"/>
    <property type="match status" value="1"/>
</dbReference>
<dbReference type="InterPro" id="IPR001812">
    <property type="entry name" value="Trypano_VSG_A_N_dom"/>
</dbReference>
<evidence type="ECO:0000256" key="5">
    <source>
        <dbReference type="ARBA" id="ARBA00023180"/>
    </source>
</evidence>
<dbReference type="Pfam" id="PF00913">
    <property type="entry name" value="Trypan_glycop"/>
    <property type="match status" value="1"/>
</dbReference>
<protein>
    <submittedName>
        <fullName evidence="8">Variant surface glycoprotein 3043</fullName>
    </submittedName>
</protein>
<dbReference type="GO" id="GO:0042783">
    <property type="term" value="P:symbiont-mediated evasion of host immune response"/>
    <property type="evidence" value="ECO:0007669"/>
    <property type="project" value="InterPro"/>
</dbReference>
<organism evidence="8">
    <name type="scientific">Trypanosoma brucei</name>
    <dbReference type="NCBI Taxonomy" id="5691"/>
    <lineage>
        <taxon>Eukaryota</taxon>
        <taxon>Discoba</taxon>
        <taxon>Euglenozoa</taxon>
        <taxon>Kinetoplastea</taxon>
        <taxon>Metakinetoplastina</taxon>
        <taxon>Trypanosomatida</taxon>
        <taxon>Trypanosomatidae</taxon>
        <taxon>Trypanosoma</taxon>
    </lineage>
</organism>
<keyword evidence="2" id="KW-1003">Cell membrane</keyword>
<name>M4SWH5_9TRYP</name>
<proteinExistence type="predicted"/>
<dbReference type="EMBL" id="KC611661">
    <property type="protein sequence ID" value="AGH59092.1"/>
    <property type="molecule type" value="Genomic_DNA"/>
</dbReference>
<dbReference type="VEuPathDB" id="TriTrypDB:Tb927.10.16500"/>
<dbReference type="Gene3D" id="3.90.150.10">
    <property type="entry name" value="Variant Surface Glycoprotein, subunit A domain 1"/>
    <property type="match status" value="1"/>
</dbReference>